<accession>X1B4S5</accession>
<sequence>MAIKIKNLSYSYSGEKKEALKNINIDIFDGQLCGVLGRNIKKEEIMTNILLPNKYENIIASNFIFTTENSHITFSPPG</sequence>
<organism evidence="1">
    <name type="scientific">marine sediment metagenome</name>
    <dbReference type="NCBI Taxonomy" id="412755"/>
    <lineage>
        <taxon>unclassified sequences</taxon>
        <taxon>metagenomes</taxon>
        <taxon>ecological metagenomes</taxon>
    </lineage>
</organism>
<dbReference type="InterPro" id="IPR027417">
    <property type="entry name" value="P-loop_NTPase"/>
</dbReference>
<dbReference type="EMBL" id="BART01018623">
    <property type="protein sequence ID" value="GAG76312.1"/>
    <property type="molecule type" value="Genomic_DNA"/>
</dbReference>
<name>X1B4S5_9ZZZZ</name>
<dbReference type="SUPFAM" id="SSF52540">
    <property type="entry name" value="P-loop containing nucleoside triphosphate hydrolases"/>
    <property type="match status" value="1"/>
</dbReference>
<proteinExistence type="predicted"/>
<dbReference type="AlphaFoldDB" id="X1B4S5"/>
<dbReference type="Gene3D" id="3.40.50.300">
    <property type="entry name" value="P-loop containing nucleotide triphosphate hydrolases"/>
    <property type="match status" value="1"/>
</dbReference>
<evidence type="ECO:0000313" key="1">
    <source>
        <dbReference type="EMBL" id="GAG76312.1"/>
    </source>
</evidence>
<gene>
    <name evidence="1" type="ORF">S01H4_35101</name>
</gene>
<reference evidence="1" key="1">
    <citation type="journal article" date="2014" name="Front. Microbiol.">
        <title>High frequency of phylogenetically diverse reductive dehalogenase-homologous genes in deep subseafloor sedimentary metagenomes.</title>
        <authorList>
            <person name="Kawai M."/>
            <person name="Futagami T."/>
            <person name="Toyoda A."/>
            <person name="Takaki Y."/>
            <person name="Nishi S."/>
            <person name="Hori S."/>
            <person name="Arai W."/>
            <person name="Tsubouchi T."/>
            <person name="Morono Y."/>
            <person name="Uchiyama I."/>
            <person name="Ito T."/>
            <person name="Fujiyama A."/>
            <person name="Inagaki F."/>
            <person name="Takami H."/>
        </authorList>
    </citation>
    <scope>NUCLEOTIDE SEQUENCE</scope>
    <source>
        <strain evidence="1">Expedition CK06-06</strain>
    </source>
</reference>
<evidence type="ECO:0008006" key="2">
    <source>
        <dbReference type="Google" id="ProtNLM"/>
    </source>
</evidence>
<comment type="caution">
    <text evidence="1">The sequence shown here is derived from an EMBL/GenBank/DDBJ whole genome shotgun (WGS) entry which is preliminary data.</text>
</comment>
<protein>
    <recommendedName>
        <fullName evidence="2">ABC transporter domain-containing protein</fullName>
    </recommendedName>
</protein>